<dbReference type="PRINTS" id="PR00111">
    <property type="entry name" value="ABHYDROLASE"/>
</dbReference>
<comment type="pathway">
    <text evidence="2">Amino-acid biosynthesis; L-methionine biosynthesis via de novo pathway; O-acetyl-L-homoserine from L-homoserine: step 1/1.</text>
</comment>
<keyword evidence="6" id="KW-1185">Reference proteome</keyword>
<dbReference type="NCBIfam" id="TIGR01392">
    <property type="entry name" value="homoserO_Ac_trn"/>
    <property type="match status" value="1"/>
</dbReference>
<protein>
    <recommendedName>
        <fullName evidence="2">Homoserine O-acetyltransferase</fullName>
        <shortName evidence="2">HAT</shortName>
        <ecNumber evidence="2">2.3.1.31</ecNumber>
    </recommendedName>
    <alternativeName>
        <fullName evidence="2">Homoserine transacetylase</fullName>
        <shortName evidence="2">HTA</shortName>
    </alternativeName>
</protein>
<accession>A0A0A2WT85</accession>
<evidence type="ECO:0000256" key="2">
    <source>
        <dbReference type="HAMAP-Rule" id="MF_00296"/>
    </source>
</evidence>
<dbReference type="Gene3D" id="3.40.50.1820">
    <property type="entry name" value="alpha/beta hydrolase"/>
    <property type="match status" value="1"/>
</dbReference>
<dbReference type="Pfam" id="PF00561">
    <property type="entry name" value="Abhydrolase_1"/>
    <property type="match status" value="1"/>
</dbReference>
<feature type="binding site" evidence="2">
    <location>
        <position position="254"/>
    </location>
    <ligand>
        <name>substrate</name>
    </ligand>
</feature>
<dbReference type="GO" id="GO:0009086">
    <property type="term" value="P:methionine biosynthetic process"/>
    <property type="evidence" value="ECO:0007669"/>
    <property type="project" value="UniProtKB-UniRule"/>
</dbReference>
<dbReference type="UniPathway" id="UPA00051">
    <property type="reaction ID" value="UER00074"/>
</dbReference>
<proteinExistence type="inferred from homology"/>
<dbReference type="InterPro" id="IPR000073">
    <property type="entry name" value="AB_hydrolase_1"/>
</dbReference>
<dbReference type="InterPro" id="IPR008220">
    <property type="entry name" value="HAT_MetX-like"/>
</dbReference>
<reference evidence="5 6" key="1">
    <citation type="journal article" date="2015" name="Genome Announc.">
        <title>Draft Genome Sequence of the Thermophile Thermus filiformis ATCC 43280, Producer of Carotenoid-(Di)glucoside-Branched Fatty Acid (Di)esters and Source of Hyperthermostable Enzymes of Biotechnological Interest.</title>
        <authorList>
            <person name="Mandelli F."/>
            <person name="Oliveira Ramires B."/>
            <person name="Couger M.B."/>
            <person name="Paixao D.A."/>
            <person name="Camilo C.M."/>
            <person name="Polikarpov I."/>
            <person name="Prade R."/>
            <person name="Riano-Pachon D.M."/>
            <person name="Squina F.M."/>
        </authorList>
    </citation>
    <scope>NUCLEOTIDE SEQUENCE [LARGE SCALE GENOMIC DNA]</scope>
    <source>
        <strain evidence="5 6">ATCC 43280</strain>
    </source>
</reference>
<feature type="active site" evidence="2 3">
    <location>
        <position position="365"/>
    </location>
</feature>
<evidence type="ECO:0000313" key="5">
    <source>
        <dbReference type="EMBL" id="KGQ21520.1"/>
    </source>
</evidence>
<comment type="similarity">
    <text evidence="2">Belongs to the AB hydrolase superfamily. MetX family.</text>
</comment>
<dbReference type="GO" id="GO:0009092">
    <property type="term" value="P:homoserine metabolic process"/>
    <property type="evidence" value="ECO:0007669"/>
    <property type="project" value="TreeGrafter"/>
</dbReference>
<dbReference type="SUPFAM" id="SSF53474">
    <property type="entry name" value="alpha/beta-Hydrolases"/>
    <property type="match status" value="1"/>
</dbReference>
<evidence type="ECO:0000313" key="6">
    <source>
        <dbReference type="Proteomes" id="UP000030364"/>
    </source>
</evidence>
<name>A0A0A2WT85_THEFI</name>
<evidence type="ECO:0000256" key="1">
    <source>
        <dbReference type="ARBA" id="ARBA00022679"/>
    </source>
</evidence>
<dbReference type="AlphaFoldDB" id="A0A0A2WT85"/>
<comment type="caution">
    <text evidence="5">The sequence shown here is derived from an EMBL/GenBank/DDBJ whole genome shotgun (WGS) entry which is preliminary data.</text>
</comment>
<evidence type="ECO:0000256" key="3">
    <source>
        <dbReference type="PIRSR" id="PIRSR000443-1"/>
    </source>
</evidence>
<dbReference type="EC" id="2.3.1.31" evidence="2"/>
<evidence type="ECO:0000259" key="4">
    <source>
        <dbReference type="Pfam" id="PF00561"/>
    </source>
</evidence>
<sequence length="383" mass="42717">MSEPSVLWETWGEHEAILLKPPRSPRRVPPPVPRTAVLFPRREGFYTELGGFLPEVRLRFETYGRLSRRRDNAFLVFHALTGSAHLAGHYSDEVFARLSPLEQAFGREGWWDALVGPGRVLDPALHYVISANHLGSCYGSTGPTSLDPRTGRPYGKDFPPLTIRDLARAQARLLDHLGVEQATVIGGSLGGMVALEFALMYPERVRKLIVLAAPPVHGPWARAFNRLSREAILKDPGFAEGGYERQPEGLKLARAIAMLSYRAPASFQKRWADDPAQGESYVVYQGEKFARRFDANTYLVLSQAMDTHDVGRGRGGVEAALARLKGIRSLFVGIDSDLLYTKEEVREMARLAGGRYQEIQSPHGHDAFLIETDQVERILDSFL</sequence>
<feature type="active site" evidence="2 3">
    <location>
        <position position="337"/>
    </location>
</feature>
<organism evidence="5 6">
    <name type="scientific">Thermus filiformis</name>
    <dbReference type="NCBI Taxonomy" id="276"/>
    <lineage>
        <taxon>Bacteria</taxon>
        <taxon>Thermotogati</taxon>
        <taxon>Deinococcota</taxon>
        <taxon>Deinococci</taxon>
        <taxon>Thermales</taxon>
        <taxon>Thermaceae</taxon>
        <taxon>Thermus</taxon>
    </lineage>
</organism>
<keyword evidence="2" id="KW-0486">Methionine biosynthesis</keyword>
<comment type="subunit">
    <text evidence="2">Homodimer.</text>
</comment>
<keyword evidence="2" id="KW-0028">Amino-acid biosynthesis</keyword>
<dbReference type="STRING" id="276.THFILI_07390"/>
<dbReference type="GO" id="GO:0004414">
    <property type="term" value="F:homoserine O-acetyltransferase activity"/>
    <property type="evidence" value="ECO:0007669"/>
    <property type="project" value="UniProtKB-UniRule"/>
</dbReference>
<dbReference type="PANTHER" id="PTHR32268">
    <property type="entry name" value="HOMOSERINE O-ACETYLTRANSFERASE"/>
    <property type="match status" value="1"/>
</dbReference>
<comment type="subcellular location">
    <subcellularLocation>
        <location evidence="2">Cytoplasm</location>
    </subcellularLocation>
</comment>
<dbReference type="Proteomes" id="UP000030364">
    <property type="component" value="Unassembled WGS sequence"/>
</dbReference>
<dbReference type="InterPro" id="IPR029058">
    <property type="entry name" value="AB_hydrolase_fold"/>
</dbReference>
<dbReference type="NCBIfam" id="NF001209">
    <property type="entry name" value="PRK00175.1"/>
    <property type="match status" value="1"/>
</dbReference>
<feature type="active site" description="Nucleophile" evidence="2 3">
    <location>
        <position position="188"/>
    </location>
</feature>
<dbReference type="HAMAP" id="MF_00296">
    <property type="entry name" value="MetX_acyltransf"/>
    <property type="match status" value="1"/>
</dbReference>
<dbReference type="PIRSF" id="PIRSF000443">
    <property type="entry name" value="Homoser_Ac_trans"/>
    <property type="match status" value="1"/>
</dbReference>
<dbReference type="PATRIC" id="fig|276.5.peg.1676"/>
<dbReference type="OrthoDB" id="9800754at2"/>
<dbReference type="EMBL" id="JPSL02000039">
    <property type="protein sequence ID" value="KGQ21520.1"/>
    <property type="molecule type" value="Genomic_DNA"/>
</dbReference>
<dbReference type="GO" id="GO:0005737">
    <property type="term" value="C:cytoplasm"/>
    <property type="evidence" value="ECO:0007669"/>
    <property type="project" value="UniProtKB-SubCell"/>
</dbReference>
<comment type="function">
    <text evidence="2">Transfers an acetyl group from acetyl-CoA to L-homoserine, forming acetyl-L-homoserine.</text>
</comment>
<keyword evidence="1 2" id="KW-0808">Transferase</keyword>
<keyword evidence="2" id="KW-0012">Acyltransferase</keyword>
<keyword evidence="2" id="KW-0963">Cytoplasm</keyword>
<comment type="catalytic activity">
    <reaction evidence="2">
        <text>L-homoserine + acetyl-CoA = O-acetyl-L-homoserine + CoA</text>
        <dbReference type="Rhea" id="RHEA:13701"/>
        <dbReference type="ChEBI" id="CHEBI:57287"/>
        <dbReference type="ChEBI" id="CHEBI:57288"/>
        <dbReference type="ChEBI" id="CHEBI:57476"/>
        <dbReference type="ChEBI" id="CHEBI:57716"/>
        <dbReference type="EC" id="2.3.1.31"/>
    </reaction>
</comment>
<dbReference type="PANTHER" id="PTHR32268:SF11">
    <property type="entry name" value="HOMOSERINE O-ACETYLTRANSFERASE"/>
    <property type="match status" value="1"/>
</dbReference>
<comment type="caution">
    <text evidence="2">Lacks conserved residue(s) required for the propagation of feature annotation.</text>
</comment>
<dbReference type="RefSeq" id="WP_038065687.1">
    <property type="nucleotide sequence ID" value="NZ_JPSL02000039.1"/>
</dbReference>
<feature type="domain" description="AB hydrolase-1" evidence="4">
    <location>
        <begin position="74"/>
        <end position="370"/>
    </location>
</feature>
<gene>
    <name evidence="2" type="primary">metXA</name>
    <name evidence="5" type="ORF">THFILI_07390</name>
</gene>
<feature type="binding site" evidence="2">
    <location>
        <position position="366"/>
    </location>
    <ligand>
        <name>substrate</name>
    </ligand>
</feature>